<gene>
    <name evidence="4" type="ORF">LIPSTDRAFT_58770</name>
</gene>
<name>A0A1E3PWE5_LIPST</name>
<evidence type="ECO:0000313" key="5">
    <source>
        <dbReference type="Proteomes" id="UP000094385"/>
    </source>
</evidence>
<feature type="non-terminal residue" evidence="4">
    <location>
        <position position="1"/>
    </location>
</feature>
<evidence type="ECO:0008006" key="6">
    <source>
        <dbReference type="Google" id="ProtNLM"/>
    </source>
</evidence>
<dbReference type="Gene3D" id="3.60.15.10">
    <property type="entry name" value="Ribonuclease Z/Hydroxyacylglutathione hydrolase-like"/>
    <property type="match status" value="1"/>
</dbReference>
<evidence type="ECO:0000313" key="4">
    <source>
        <dbReference type="EMBL" id="ODQ69608.1"/>
    </source>
</evidence>
<dbReference type="GO" id="GO:0035312">
    <property type="term" value="F:5'-3' DNA exonuclease activity"/>
    <property type="evidence" value="ECO:0007669"/>
    <property type="project" value="TreeGrafter"/>
</dbReference>
<dbReference type="GO" id="GO:0006303">
    <property type="term" value="P:double-strand break repair via nonhomologous end joining"/>
    <property type="evidence" value="ECO:0007669"/>
    <property type="project" value="TreeGrafter"/>
</dbReference>
<proteinExistence type="predicted"/>
<dbReference type="Proteomes" id="UP000094385">
    <property type="component" value="Unassembled WGS sequence"/>
</dbReference>
<keyword evidence="2" id="KW-0378">Hydrolase</keyword>
<dbReference type="PANTHER" id="PTHR23240:SF8">
    <property type="entry name" value="PROTEIN ARTEMIS"/>
    <property type="match status" value="1"/>
</dbReference>
<sequence>QSTFLGIPKEFPEIRIDYFKEQLGTLPPKACFLSHIHSDHLQGLDNYIGPVVYCSPATKKLLLRLEKKSVRLTRLCNEVEIEPQRMYRNLGPEYGRDVLRAIPYNTPTTIELDPCQTITVTLLEANHCPGSTMFLIENDNKAILYTGDIRAEDWWLESLRRNPILVPYTRGWKRLDCIYLDTTFCGPSMTYETFPSKTQGIGLLISEIRKYPKDTAFHFNAWTYGYEDLWIALASAFNVKIHVDKYRYEIFQSVGDASVYEYGPCLTGYSALSMDRCERMPLSEGCLTLDPNCTRFHSCERGYVCEGRAGSHVVYVHPTINSQIREPGAGYPRNGSGHEYRSLSSLVTIDVMIDANKNSQRRN</sequence>
<keyword evidence="1" id="KW-0540">Nuclease</keyword>
<evidence type="ECO:0000256" key="3">
    <source>
        <dbReference type="ARBA" id="ARBA00022839"/>
    </source>
</evidence>
<organism evidence="4 5">
    <name type="scientific">Lipomyces starkeyi NRRL Y-11557</name>
    <dbReference type="NCBI Taxonomy" id="675824"/>
    <lineage>
        <taxon>Eukaryota</taxon>
        <taxon>Fungi</taxon>
        <taxon>Dikarya</taxon>
        <taxon>Ascomycota</taxon>
        <taxon>Saccharomycotina</taxon>
        <taxon>Lipomycetes</taxon>
        <taxon>Lipomycetales</taxon>
        <taxon>Lipomycetaceae</taxon>
        <taxon>Lipomyces</taxon>
    </lineage>
</organism>
<protein>
    <recommendedName>
        <fullName evidence="6">Metallo-beta-lactamase domain-containing protein</fullName>
    </recommendedName>
</protein>
<evidence type="ECO:0000256" key="1">
    <source>
        <dbReference type="ARBA" id="ARBA00022722"/>
    </source>
</evidence>
<dbReference type="GO" id="GO:0000723">
    <property type="term" value="P:telomere maintenance"/>
    <property type="evidence" value="ECO:0007669"/>
    <property type="project" value="TreeGrafter"/>
</dbReference>
<dbReference type="EMBL" id="KV454303">
    <property type="protein sequence ID" value="ODQ69608.1"/>
    <property type="molecule type" value="Genomic_DNA"/>
</dbReference>
<dbReference type="SUPFAM" id="SSF56281">
    <property type="entry name" value="Metallo-hydrolase/oxidoreductase"/>
    <property type="match status" value="1"/>
</dbReference>
<dbReference type="GO" id="GO:0036297">
    <property type="term" value="P:interstrand cross-link repair"/>
    <property type="evidence" value="ECO:0007669"/>
    <property type="project" value="TreeGrafter"/>
</dbReference>
<dbReference type="GO" id="GO:0003684">
    <property type="term" value="F:damaged DNA binding"/>
    <property type="evidence" value="ECO:0007669"/>
    <property type="project" value="TreeGrafter"/>
</dbReference>
<keyword evidence="5" id="KW-1185">Reference proteome</keyword>
<dbReference type="AlphaFoldDB" id="A0A1E3PWE5"/>
<dbReference type="OrthoDB" id="5561659at2759"/>
<accession>A0A1E3PWE5</accession>
<dbReference type="PANTHER" id="PTHR23240">
    <property type="entry name" value="DNA CROSS-LINK REPAIR PROTEIN PSO2/SNM1-RELATED"/>
    <property type="match status" value="1"/>
</dbReference>
<evidence type="ECO:0000256" key="2">
    <source>
        <dbReference type="ARBA" id="ARBA00022801"/>
    </source>
</evidence>
<reference evidence="4 5" key="1">
    <citation type="journal article" date="2016" name="Proc. Natl. Acad. Sci. U.S.A.">
        <title>Comparative genomics of biotechnologically important yeasts.</title>
        <authorList>
            <person name="Riley R."/>
            <person name="Haridas S."/>
            <person name="Wolfe K.H."/>
            <person name="Lopes M.R."/>
            <person name="Hittinger C.T."/>
            <person name="Goeker M."/>
            <person name="Salamov A.A."/>
            <person name="Wisecaver J.H."/>
            <person name="Long T.M."/>
            <person name="Calvey C.H."/>
            <person name="Aerts A.L."/>
            <person name="Barry K.W."/>
            <person name="Choi C."/>
            <person name="Clum A."/>
            <person name="Coughlan A.Y."/>
            <person name="Deshpande S."/>
            <person name="Douglass A.P."/>
            <person name="Hanson S.J."/>
            <person name="Klenk H.-P."/>
            <person name="LaButti K.M."/>
            <person name="Lapidus A."/>
            <person name="Lindquist E.A."/>
            <person name="Lipzen A.M."/>
            <person name="Meier-Kolthoff J.P."/>
            <person name="Ohm R.A."/>
            <person name="Otillar R.P."/>
            <person name="Pangilinan J.L."/>
            <person name="Peng Y."/>
            <person name="Rokas A."/>
            <person name="Rosa C.A."/>
            <person name="Scheuner C."/>
            <person name="Sibirny A.A."/>
            <person name="Slot J.C."/>
            <person name="Stielow J.B."/>
            <person name="Sun H."/>
            <person name="Kurtzman C.P."/>
            <person name="Blackwell M."/>
            <person name="Grigoriev I.V."/>
            <person name="Jeffries T.W."/>
        </authorList>
    </citation>
    <scope>NUCLEOTIDE SEQUENCE [LARGE SCALE GENOMIC DNA]</scope>
    <source>
        <strain evidence="4 5">NRRL Y-11557</strain>
    </source>
</reference>
<dbReference type="InterPro" id="IPR036866">
    <property type="entry name" value="RibonucZ/Hydroxyglut_hydro"/>
</dbReference>
<keyword evidence="3" id="KW-0269">Exonuclease</keyword>
<dbReference type="STRING" id="675824.A0A1E3PWE5"/>